<evidence type="ECO:0000256" key="1">
    <source>
        <dbReference type="SAM" id="MobiDB-lite"/>
    </source>
</evidence>
<keyword evidence="4" id="KW-1185">Reference proteome</keyword>
<organism evidence="3 4">
    <name type="scientific">Catenuloplanes niger</name>
    <dbReference type="NCBI Taxonomy" id="587534"/>
    <lineage>
        <taxon>Bacteria</taxon>
        <taxon>Bacillati</taxon>
        <taxon>Actinomycetota</taxon>
        <taxon>Actinomycetes</taxon>
        <taxon>Micromonosporales</taxon>
        <taxon>Micromonosporaceae</taxon>
        <taxon>Catenuloplanes</taxon>
    </lineage>
</organism>
<sequence length="340" mass="33639">MTCAECGTRFPVRGPRQLTPLSAQHPGSSGSPGVPDGDTAITVLDGAVVPPSEQNGPVALTPRPQPLLISAPPQPALTTTPASVPAPNVPAVSAECERALGRQQQEASTIPAPASAPPASVASPVPAPASTTAASPVAGGPVAGGPVEAGLDGVGPRRARPRAGIVAVVVVAALVVVAVTGLLAVLRMPAPAEPVGAPPAPGASTPDTTASVPGGAVAAPDGAASAPDVAAWNRRVLAALDARLSRCATRTDPYMTDCPFDLRAAPVPLANAAAWTLLRAPRVEVRGTELVTTSPGTVGFRATLLDGTRRDGTLEFRVTGSAAVAADGVIRLSLAESVAS</sequence>
<feature type="transmembrane region" description="Helical" evidence="2">
    <location>
        <begin position="165"/>
        <end position="186"/>
    </location>
</feature>
<comment type="caution">
    <text evidence="3">The sequence shown here is derived from an EMBL/GenBank/DDBJ whole genome shotgun (WGS) entry which is preliminary data.</text>
</comment>
<dbReference type="Proteomes" id="UP001183629">
    <property type="component" value="Unassembled WGS sequence"/>
</dbReference>
<feature type="compositionally biased region" description="Low complexity" evidence="1">
    <location>
        <begin position="107"/>
        <end position="142"/>
    </location>
</feature>
<evidence type="ECO:0000313" key="4">
    <source>
        <dbReference type="Proteomes" id="UP001183629"/>
    </source>
</evidence>
<feature type="region of interest" description="Disordered" evidence="1">
    <location>
        <begin position="100"/>
        <end position="142"/>
    </location>
</feature>
<keyword evidence="2" id="KW-0812">Transmembrane</keyword>
<dbReference type="AlphaFoldDB" id="A0AAE3ZZA4"/>
<gene>
    <name evidence="3" type="ORF">J2S44_008234</name>
</gene>
<proteinExistence type="predicted"/>
<name>A0AAE3ZZA4_9ACTN</name>
<evidence type="ECO:0000313" key="3">
    <source>
        <dbReference type="EMBL" id="MDR7327984.1"/>
    </source>
</evidence>
<evidence type="ECO:0000256" key="2">
    <source>
        <dbReference type="SAM" id="Phobius"/>
    </source>
</evidence>
<feature type="compositionally biased region" description="Low complexity" evidence="1">
    <location>
        <begin position="26"/>
        <end position="35"/>
    </location>
</feature>
<feature type="region of interest" description="Disordered" evidence="1">
    <location>
        <begin position="195"/>
        <end position="220"/>
    </location>
</feature>
<dbReference type="RefSeq" id="WP_310428785.1">
    <property type="nucleotide sequence ID" value="NZ_JAVDYC010000001.1"/>
</dbReference>
<dbReference type="EMBL" id="JAVDYC010000001">
    <property type="protein sequence ID" value="MDR7327984.1"/>
    <property type="molecule type" value="Genomic_DNA"/>
</dbReference>
<feature type="compositionally biased region" description="Low complexity" evidence="1">
    <location>
        <begin position="202"/>
        <end position="220"/>
    </location>
</feature>
<feature type="region of interest" description="Disordered" evidence="1">
    <location>
        <begin position="1"/>
        <end position="39"/>
    </location>
</feature>
<protein>
    <submittedName>
        <fullName evidence="3">Uncharacterized protein</fullName>
    </submittedName>
</protein>
<keyword evidence="2" id="KW-0472">Membrane</keyword>
<reference evidence="3 4" key="1">
    <citation type="submission" date="2023-07" db="EMBL/GenBank/DDBJ databases">
        <title>Sequencing the genomes of 1000 actinobacteria strains.</title>
        <authorList>
            <person name="Klenk H.-P."/>
        </authorList>
    </citation>
    <scope>NUCLEOTIDE SEQUENCE [LARGE SCALE GENOMIC DNA]</scope>
    <source>
        <strain evidence="3 4">DSM 44711</strain>
    </source>
</reference>
<accession>A0AAE3ZZA4</accession>
<keyword evidence="2" id="KW-1133">Transmembrane helix</keyword>